<protein>
    <submittedName>
        <fullName evidence="2">Thioredoxin domain-containing protein</fullName>
    </submittedName>
</protein>
<evidence type="ECO:0000313" key="1">
    <source>
        <dbReference type="Proteomes" id="UP000887580"/>
    </source>
</evidence>
<name>A0AC35G7V3_9BILA</name>
<accession>A0AC35G7V3</accession>
<dbReference type="WBParaSite" id="PS1159_v2.g24584.t1">
    <property type="protein sequence ID" value="PS1159_v2.g24584.t1"/>
    <property type="gene ID" value="PS1159_v2.g24584"/>
</dbReference>
<proteinExistence type="predicted"/>
<dbReference type="Proteomes" id="UP000887580">
    <property type="component" value="Unplaced"/>
</dbReference>
<reference evidence="2" key="1">
    <citation type="submission" date="2022-11" db="UniProtKB">
        <authorList>
            <consortium name="WormBaseParasite"/>
        </authorList>
    </citation>
    <scope>IDENTIFICATION</scope>
</reference>
<sequence length="186" mass="21521">MSDNVIASQLLNAAKVVEKQIDAEIERLDNLDDDDLEEIKRRRIAEMKANARKKQDLEAAEHGKVTELSDERDFFDAGKKSDKLVCHFFDPMNRRCEAVEWSLEKLAPAHFGTKFVKLNTEKVPFLIKRLNIRTIPNICVIIDNKITNYLRIPDDGTTEHELLAHIEKWLLNENVIEKLNLTKAKK</sequence>
<evidence type="ECO:0000313" key="2">
    <source>
        <dbReference type="WBParaSite" id="PS1159_v2.g24584.t1"/>
    </source>
</evidence>
<organism evidence="1 2">
    <name type="scientific">Panagrolaimus sp. PS1159</name>
    <dbReference type="NCBI Taxonomy" id="55785"/>
    <lineage>
        <taxon>Eukaryota</taxon>
        <taxon>Metazoa</taxon>
        <taxon>Ecdysozoa</taxon>
        <taxon>Nematoda</taxon>
        <taxon>Chromadorea</taxon>
        <taxon>Rhabditida</taxon>
        <taxon>Tylenchina</taxon>
        <taxon>Panagrolaimomorpha</taxon>
        <taxon>Panagrolaimoidea</taxon>
        <taxon>Panagrolaimidae</taxon>
        <taxon>Panagrolaimus</taxon>
    </lineage>
</organism>